<keyword evidence="1" id="KW-0472">Membrane</keyword>
<feature type="transmembrane region" description="Helical" evidence="1">
    <location>
        <begin position="7"/>
        <end position="29"/>
    </location>
</feature>
<accession>A0A345KV37</accession>
<name>A0A345KV37_9CAUD</name>
<keyword evidence="1" id="KW-0812">Transmembrane</keyword>
<reference evidence="3" key="1">
    <citation type="submission" date="2018-06" db="EMBL/GenBank/DDBJ databases">
        <authorList>
            <person name="Zhirakovskaya E."/>
        </authorList>
    </citation>
    <scope>NUCLEOTIDE SEQUENCE [LARGE SCALE GENOMIC DNA]</scope>
</reference>
<dbReference type="Proteomes" id="UP000259472">
    <property type="component" value="Segment"/>
</dbReference>
<evidence type="ECO:0000313" key="3">
    <source>
        <dbReference type="Proteomes" id="UP000259472"/>
    </source>
</evidence>
<dbReference type="GeneID" id="60321613"/>
<evidence type="ECO:0000256" key="1">
    <source>
        <dbReference type="SAM" id="Phobius"/>
    </source>
</evidence>
<dbReference type="RefSeq" id="YP_009950201.1">
    <property type="nucleotide sequence ID" value="NC_051588.1"/>
</dbReference>
<evidence type="ECO:0000313" key="2">
    <source>
        <dbReference type="EMBL" id="AXH46889.1"/>
    </source>
</evidence>
<organism evidence="2 3">
    <name type="scientific">Mycobacterium phage Aminay</name>
    <dbReference type="NCBI Taxonomy" id="2250291"/>
    <lineage>
        <taxon>Viruses</taxon>
        <taxon>Duplodnaviria</taxon>
        <taxon>Heunggongvirae</taxon>
        <taxon>Uroviricota</taxon>
        <taxon>Caudoviricetes</taxon>
        <taxon>Weiservirinae</taxon>
        <taxon>Aminayvirus</taxon>
        <taxon>Aminayvirus aminay</taxon>
    </lineage>
</organism>
<dbReference type="KEGG" id="vg:60321613"/>
<proteinExistence type="predicted"/>
<keyword evidence="1" id="KW-1133">Transmembrane helix</keyword>
<gene>
    <name evidence="2" type="primary">51</name>
    <name evidence="2" type="ORF">SEA_AMINAY_51</name>
</gene>
<keyword evidence="3" id="KW-1185">Reference proteome</keyword>
<protein>
    <submittedName>
        <fullName evidence="2">Membrane protein</fullName>
    </submittedName>
</protein>
<sequence length="30" mass="3503">MNAFRGMFYAIAFSSIIWLSMAAVVWWVFS</sequence>
<dbReference type="EMBL" id="MH509442">
    <property type="protein sequence ID" value="AXH46889.1"/>
    <property type="molecule type" value="Genomic_DNA"/>
</dbReference>